<dbReference type="InterPro" id="IPR000086">
    <property type="entry name" value="NUDIX_hydrolase_dom"/>
</dbReference>
<protein>
    <recommendedName>
        <fullName evidence="1">Nudix hydrolase domain-containing protein</fullName>
    </recommendedName>
</protein>
<reference evidence="2 3" key="1">
    <citation type="submission" date="2019-03" db="EMBL/GenBank/DDBJ databases">
        <title>Genomic Encyclopedia of Type Strains, Phase IV (KMG-IV): sequencing the most valuable type-strain genomes for metagenomic binning, comparative biology and taxonomic classification.</title>
        <authorList>
            <person name="Goeker M."/>
        </authorList>
    </citation>
    <scope>NUCLEOTIDE SEQUENCE [LARGE SCALE GENOMIC DNA]</scope>
    <source>
        <strain evidence="2 3">DSM 44496</strain>
    </source>
</reference>
<evidence type="ECO:0000259" key="1">
    <source>
        <dbReference type="Pfam" id="PF00293"/>
    </source>
</evidence>
<accession>A0A4R6P6F6</accession>
<dbReference type="Pfam" id="PF00293">
    <property type="entry name" value="NUDIX"/>
    <property type="match status" value="1"/>
</dbReference>
<keyword evidence="3" id="KW-1185">Reference proteome</keyword>
<dbReference type="Gene3D" id="3.90.79.10">
    <property type="entry name" value="Nucleoside Triphosphate Pyrophosphohydrolase"/>
    <property type="match status" value="1"/>
</dbReference>
<dbReference type="EMBL" id="SNXK01000005">
    <property type="protein sequence ID" value="TDP33181.1"/>
    <property type="molecule type" value="Genomic_DNA"/>
</dbReference>
<comment type="caution">
    <text evidence="2">The sequence shown here is derived from an EMBL/GenBank/DDBJ whole genome shotgun (WGS) entry which is preliminary data.</text>
</comment>
<dbReference type="InterPro" id="IPR015797">
    <property type="entry name" value="NUDIX_hydrolase-like_dom_sf"/>
</dbReference>
<organism evidence="2 3">
    <name type="scientific">Nocardia ignorata</name>
    <dbReference type="NCBI Taxonomy" id="145285"/>
    <lineage>
        <taxon>Bacteria</taxon>
        <taxon>Bacillati</taxon>
        <taxon>Actinomycetota</taxon>
        <taxon>Actinomycetes</taxon>
        <taxon>Mycobacteriales</taxon>
        <taxon>Nocardiaceae</taxon>
        <taxon>Nocardia</taxon>
    </lineage>
</organism>
<name>A0A4R6P6F6_NOCIG</name>
<dbReference type="SUPFAM" id="SSF55811">
    <property type="entry name" value="Nudix"/>
    <property type="match status" value="1"/>
</dbReference>
<proteinExistence type="predicted"/>
<dbReference type="Proteomes" id="UP000295087">
    <property type="component" value="Unassembled WGS sequence"/>
</dbReference>
<evidence type="ECO:0000313" key="2">
    <source>
        <dbReference type="EMBL" id="TDP33181.1"/>
    </source>
</evidence>
<evidence type="ECO:0000313" key="3">
    <source>
        <dbReference type="Proteomes" id="UP000295087"/>
    </source>
</evidence>
<sequence length="81" mass="8836">MLRELVEETGLLGRRATMIGTHQHIDPEHHLIVLIHRVEGLSGSMHPGDDAAEAAWVPLSSLTPQNSTFDLFVAALKANSK</sequence>
<dbReference type="AlphaFoldDB" id="A0A4R6P6F6"/>
<gene>
    <name evidence="2" type="ORF">DFR75_105419</name>
</gene>
<feature type="domain" description="Nudix hydrolase" evidence="1">
    <location>
        <begin position="2"/>
        <end position="64"/>
    </location>
</feature>